<dbReference type="Pfam" id="PF20271">
    <property type="entry name" value="CATASP"/>
    <property type="match status" value="1"/>
</dbReference>
<keyword evidence="4" id="KW-1185">Reference proteome</keyword>
<feature type="region of interest" description="Disordered" evidence="1">
    <location>
        <begin position="82"/>
        <end position="101"/>
    </location>
</feature>
<dbReference type="RefSeq" id="WP_253886368.1">
    <property type="nucleotide sequence ID" value="NZ_BAAAVB010000004.1"/>
</dbReference>
<accession>A0ABT1I9Q5</accession>
<evidence type="ECO:0000259" key="2">
    <source>
        <dbReference type="Pfam" id="PF20271"/>
    </source>
</evidence>
<gene>
    <name evidence="3" type="ORF">LV75_001857</name>
</gene>
<evidence type="ECO:0000313" key="4">
    <source>
        <dbReference type="Proteomes" id="UP001205185"/>
    </source>
</evidence>
<evidence type="ECO:0000313" key="3">
    <source>
        <dbReference type="EMBL" id="MCP2269369.1"/>
    </source>
</evidence>
<evidence type="ECO:0000256" key="1">
    <source>
        <dbReference type="SAM" id="MobiDB-lite"/>
    </source>
</evidence>
<comment type="caution">
    <text evidence="3">The sequence shown here is derived from an EMBL/GenBank/DDBJ whole genome shotgun (WGS) entry which is preliminary data.</text>
</comment>
<feature type="compositionally biased region" description="Basic and acidic residues" evidence="1">
    <location>
        <begin position="85"/>
        <end position="101"/>
    </location>
</feature>
<dbReference type="InterPro" id="IPR046924">
    <property type="entry name" value="CATASP"/>
</dbReference>
<organism evidence="3 4">
    <name type="scientific">Actinokineospora diospyrosa</name>
    <dbReference type="NCBI Taxonomy" id="103728"/>
    <lineage>
        <taxon>Bacteria</taxon>
        <taxon>Bacillati</taxon>
        <taxon>Actinomycetota</taxon>
        <taxon>Actinomycetes</taxon>
        <taxon>Pseudonocardiales</taxon>
        <taxon>Pseudonocardiaceae</taxon>
        <taxon>Actinokineospora</taxon>
    </lineage>
</organism>
<sequence>MRIDSAAVLHEVLTWRMVGTRWRAVAAALDELAAAVADDDVEEVRRVLHELDMAAPTRVLRIEDALAVGVPEAVRERVNQLVHTLDAERPTPEREEPPAPR</sequence>
<name>A0ABT1I9Q5_9PSEU</name>
<protein>
    <recommendedName>
        <fullName evidence="2">CATRA-Associated Small Protein domain-containing protein</fullName>
    </recommendedName>
</protein>
<dbReference type="Proteomes" id="UP001205185">
    <property type="component" value="Unassembled WGS sequence"/>
</dbReference>
<proteinExistence type="predicted"/>
<reference evidence="3 4" key="1">
    <citation type="submission" date="2022-06" db="EMBL/GenBank/DDBJ databases">
        <title>Genomic Encyclopedia of Archaeal and Bacterial Type Strains, Phase II (KMG-II): from individual species to whole genera.</title>
        <authorList>
            <person name="Goeker M."/>
        </authorList>
    </citation>
    <scope>NUCLEOTIDE SEQUENCE [LARGE SCALE GENOMIC DNA]</scope>
    <source>
        <strain evidence="3 4">DSM 44255</strain>
    </source>
</reference>
<dbReference type="EMBL" id="JAMTCO010000004">
    <property type="protein sequence ID" value="MCP2269369.1"/>
    <property type="molecule type" value="Genomic_DNA"/>
</dbReference>
<feature type="domain" description="CATRA-Associated Small Protein" evidence="2">
    <location>
        <begin position="7"/>
        <end position="88"/>
    </location>
</feature>